<dbReference type="CDD" id="cd03216">
    <property type="entry name" value="ABC_Carb_Monos_I"/>
    <property type="match status" value="1"/>
</dbReference>
<dbReference type="EMBL" id="RJJQ01000003">
    <property type="protein sequence ID" value="RNI24241.1"/>
    <property type="molecule type" value="Genomic_DNA"/>
</dbReference>
<gene>
    <name evidence="4" type="ORF">EFY87_04530</name>
</gene>
<sequence>MSETQARDARQNILELNDIAKSFGAIRSLKGVSLEVGKGEVIGLVGDNGAGKSTLTKVIAGAVLPDSGSTRVDGELVDFRSPGDARVAGIETVYQDLALCNDLDVPSNLFLGREPTRGPLGRIDRSKLRRETERHLKELGVKVPSLDEPVGSLSGGQRQVVAIARAITFEPRLLLLDEPTAALAVREVNMVLKLIKDVAANGVGVILVTHRLQDLLLVCDRIVVMYEGSVRRVITAAEATLEKIASAITED</sequence>
<name>A0A3M9MFB2_9MICO</name>
<dbReference type="SMART" id="SM00382">
    <property type="entry name" value="AAA"/>
    <property type="match status" value="1"/>
</dbReference>
<reference evidence="4 5" key="1">
    <citation type="submission" date="2018-11" db="EMBL/GenBank/DDBJ databases">
        <title>Draft genome of Simplicispira Flexivirga sp. BO-16.</title>
        <authorList>
            <person name="Im W.T."/>
        </authorList>
    </citation>
    <scope>NUCLEOTIDE SEQUENCE [LARGE SCALE GENOMIC DNA]</scope>
    <source>
        <strain evidence="4 5">BO-16</strain>
    </source>
</reference>
<dbReference type="AlphaFoldDB" id="A0A3M9MFB2"/>
<dbReference type="InterPro" id="IPR050107">
    <property type="entry name" value="ABC_carbohydrate_import_ATPase"/>
</dbReference>
<evidence type="ECO:0000256" key="2">
    <source>
        <dbReference type="ARBA" id="ARBA00022840"/>
    </source>
</evidence>
<dbReference type="PANTHER" id="PTHR43790:SF8">
    <property type="entry name" value="SUGAR ABC TRANSPORTER ATP-BINDING PROTEIN"/>
    <property type="match status" value="1"/>
</dbReference>
<dbReference type="PROSITE" id="PS00211">
    <property type="entry name" value="ABC_TRANSPORTER_1"/>
    <property type="match status" value="1"/>
</dbReference>
<dbReference type="SUPFAM" id="SSF52540">
    <property type="entry name" value="P-loop containing nucleoside triphosphate hydrolases"/>
    <property type="match status" value="1"/>
</dbReference>
<dbReference type="InterPro" id="IPR003593">
    <property type="entry name" value="AAA+_ATPase"/>
</dbReference>
<dbReference type="PROSITE" id="PS50893">
    <property type="entry name" value="ABC_TRANSPORTER_2"/>
    <property type="match status" value="1"/>
</dbReference>
<comment type="caution">
    <text evidence="4">The sequence shown here is derived from an EMBL/GenBank/DDBJ whole genome shotgun (WGS) entry which is preliminary data.</text>
</comment>
<keyword evidence="1" id="KW-0547">Nucleotide-binding</keyword>
<protein>
    <submittedName>
        <fullName evidence="4">Sugar ABC transporter ATP-binding protein</fullName>
    </submittedName>
</protein>
<evidence type="ECO:0000313" key="4">
    <source>
        <dbReference type="EMBL" id="RNI24241.1"/>
    </source>
</evidence>
<organism evidence="4 5">
    <name type="scientific">Flexivirga caeni</name>
    <dbReference type="NCBI Taxonomy" id="2294115"/>
    <lineage>
        <taxon>Bacteria</taxon>
        <taxon>Bacillati</taxon>
        <taxon>Actinomycetota</taxon>
        <taxon>Actinomycetes</taxon>
        <taxon>Micrococcales</taxon>
        <taxon>Dermacoccaceae</taxon>
        <taxon>Flexivirga</taxon>
    </lineage>
</organism>
<dbReference type="InterPro" id="IPR027417">
    <property type="entry name" value="P-loop_NTPase"/>
</dbReference>
<dbReference type="Pfam" id="PF00005">
    <property type="entry name" value="ABC_tran"/>
    <property type="match status" value="1"/>
</dbReference>
<dbReference type="OrthoDB" id="7875923at2"/>
<dbReference type="PANTHER" id="PTHR43790">
    <property type="entry name" value="CARBOHYDRATE TRANSPORT ATP-BINDING PROTEIN MG119-RELATED"/>
    <property type="match status" value="1"/>
</dbReference>
<dbReference type="GO" id="GO:0016887">
    <property type="term" value="F:ATP hydrolysis activity"/>
    <property type="evidence" value="ECO:0007669"/>
    <property type="project" value="InterPro"/>
</dbReference>
<dbReference type="InterPro" id="IPR003439">
    <property type="entry name" value="ABC_transporter-like_ATP-bd"/>
</dbReference>
<accession>A0A3M9MFB2</accession>
<dbReference type="GO" id="GO:0005524">
    <property type="term" value="F:ATP binding"/>
    <property type="evidence" value="ECO:0007669"/>
    <property type="project" value="UniProtKB-KW"/>
</dbReference>
<keyword evidence="5" id="KW-1185">Reference proteome</keyword>
<dbReference type="RefSeq" id="WP_123270284.1">
    <property type="nucleotide sequence ID" value="NZ_RJJQ01000003.1"/>
</dbReference>
<dbReference type="Gene3D" id="3.40.50.300">
    <property type="entry name" value="P-loop containing nucleotide triphosphate hydrolases"/>
    <property type="match status" value="1"/>
</dbReference>
<evidence type="ECO:0000313" key="5">
    <source>
        <dbReference type="Proteomes" id="UP000271678"/>
    </source>
</evidence>
<evidence type="ECO:0000256" key="1">
    <source>
        <dbReference type="ARBA" id="ARBA00022741"/>
    </source>
</evidence>
<evidence type="ECO:0000259" key="3">
    <source>
        <dbReference type="PROSITE" id="PS50893"/>
    </source>
</evidence>
<dbReference type="InterPro" id="IPR017871">
    <property type="entry name" value="ABC_transporter-like_CS"/>
</dbReference>
<proteinExistence type="predicted"/>
<dbReference type="Proteomes" id="UP000271678">
    <property type="component" value="Unassembled WGS sequence"/>
</dbReference>
<feature type="domain" description="ABC transporter" evidence="3">
    <location>
        <begin position="14"/>
        <end position="251"/>
    </location>
</feature>
<keyword evidence="2 4" id="KW-0067">ATP-binding</keyword>